<comment type="caution">
    <text evidence="2">The sequence shown here is derived from an EMBL/GenBank/DDBJ whole genome shotgun (WGS) entry which is preliminary data.</text>
</comment>
<evidence type="ECO:0000313" key="2">
    <source>
        <dbReference type="EMBL" id="OEJ76264.1"/>
    </source>
</evidence>
<name>A0A1E5QNS4_9CYAN</name>
<dbReference type="AlphaFoldDB" id="A0A1E5QNS4"/>
<keyword evidence="1" id="KW-0732">Signal</keyword>
<feature type="chain" id="PRO_5009184399" evidence="1">
    <location>
        <begin position="30"/>
        <end position="80"/>
    </location>
</feature>
<dbReference type="EMBL" id="MJGC01000040">
    <property type="protein sequence ID" value="OEJ76264.1"/>
    <property type="molecule type" value="Genomic_DNA"/>
</dbReference>
<protein>
    <submittedName>
        <fullName evidence="2">Uncharacterized protein</fullName>
    </submittedName>
</protein>
<dbReference type="RefSeq" id="WP_069966140.1">
    <property type="nucleotide sequence ID" value="NZ_CM124774.1"/>
</dbReference>
<sequence>MDRKMNRFWIFVLSCSAAGVLLGAASSQAEINQCFSAVQPSNECLTQDPILKTVEGMSVGLLAGAGAAVGVTWQMFSTKE</sequence>
<feature type="signal peptide" evidence="1">
    <location>
        <begin position="1"/>
        <end position="29"/>
    </location>
</feature>
<evidence type="ECO:0000256" key="1">
    <source>
        <dbReference type="SAM" id="SignalP"/>
    </source>
</evidence>
<proteinExistence type="predicted"/>
<dbReference type="OrthoDB" id="467016at2"/>
<accession>A0A1E5QNS4</accession>
<reference evidence="2" key="1">
    <citation type="submission" date="2016-09" db="EMBL/GenBank/DDBJ databases">
        <title>Draft genome of thermotolerant cyanobacterium Desertifilum sp. strain IPPAS B-1220.</title>
        <authorList>
            <person name="Sinetova M.A."/>
            <person name="Bolakhan K."/>
            <person name="Zayadan B.K."/>
            <person name="Mironov K.S."/>
            <person name="Ustinova V."/>
            <person name="Kupriyanova E.V."/>
            <person name="Sidorov R.A."/>
            <person name="Skrypnik A.N."/>
            <person name="Gogoleva N.E."/>
            <person name="Gogolev Y.V."/>
            <person name="Los D.A."/>
        </authorList>
    </citation>
    <scope>NUCLEOTIDE SEQUENCE [LARGE SCALE GENOMIC DNA]</scope>
    <source>
        <strain evidence="2">IPPAS B-1220</strain>
    </source>
</reference>
<organism evidence="2">
    <name type="scientific">Desertifilum tharense IPPAS B-1220</name>
    <dbReference type="NCBI Taxonomy" id="1781255"/>
    <lineage>
        <taxon>Bacteria</taxon>
        <taxon>Bacillati</taxon>
        <taxon>Cyanobacteriota</taxon>
        <taxon>Cyanophyceae</taxon>
        <taxon>Desertifilales</taxon>
        <taxon>Desertifilaceae</taxon>
        <taxon>Desertifilum</taxon>
    </lineage>
</organism>
<gene>
    <name evidence="2" type="ORF">BH720_05355</name>
</gene>